<feature type="domain" description="ABC transporter" evidence="4">
    <location>
        <begin position="328"/>
        <end position="523"/>
    </location>
</feature>
<sequence length="523" mass="58730">MSILTVEQLTHTFGDKPVFREIGFRLLRGEHAGLVGGNGAGKSTLLRMLAGDLIPDAGQIGWLPGAKFGYLRQDFDLVPGTTVLETLQGAFAHLYELERRIAELAGEMAAISSRSPELSPGTDSGPDRITVLLAKYGELQDELEHSGFYRLDAKIAEVASGLGLTEIGLDRKVEQLSGGQRTKLLLGVLLLEEPQVLLLDEPTNHLDDAHIEWLTEYLKRYEQAFIVVSHDERFLNEITGAIYHLEHQRLKRYAGNYGAFLSQYEQGSRQVEEAYERQQKEIVKLERFIEKNRIRKAKQAKSREKMLERIQVIERPSAGPQPRFEFKPQTEPVPRVLEAAGLQIGYDAPMFAPRDLRIGRGDKIAVIGSNGIGKSTLLKTLLGHLRPFSGKVRIGERVQSGYYAQEQPADAQTPLEFLCALRTDLTQREIRKTLAMAGLSDQHIRQPLNRLSGGERAKARLSELMLSPANFLVLDEPTNHLDVRAKEALKEALSHYAGTILLVSHEPSFYRDWVTGVWEVERW</sequence>
<comment type="caution">
    <text evidence="5">The sequence shown here is derived from an EMBL/GenBank/DDBJ whole genome shotgun (WGS) entry which is preliminary data.</text>
</comment>
<dbReference type="PROSITE" id="PS00211">
    <property type="entry name" value="ABC_TRANSPORTER_1"/>
    <property type="match status" value="2"/>
</dbReference>
<evidence type="ECO:0000259" key="4">
    <source>
        <dbReference type="PROSITE" id="PS50893"/>
    </source>
</evidence>
<dbReference type="EMBL" id="JAZHPZ010000003">
    <property type="protein sequence ID" value="MEF2965763.1"/>
    <property type="molecule type" value="Genomic_DNA"/>
</dbReference>
<dbReference type="InterPro" id="IPR003439">
    <property type="entry name" value="ABC_transporter-like_ATP-bd"/>
</dbReference>
<dbReference type="Pfam" id="PF00005">
    <property type="entry name" value="ABC_tran"/>
    <property type="match status" value="2"/>
</dbReference>
<feature type="coiled-coil region" evidence="3">
    <location>
        <begin position="261"/>
        <end position="288"/>
    </location>
</feature>
<dbReference type="Gene3D" id="3.40.50.300">
    <property type="entry name" value="P-loop containing nucleotide triphosphate hydrolases"/>
    <property type="match status" value="2"/>
</dbReference>
<dbReference type="SUPFAM" id="SSF52540">
    <property type="entry name" value="P-loop containing nucleoside triphosphate hydrolases"/>
    <property type="match status" value="2"/>
</dbReference>
<dbReference type="PROSITE" id="PS50893">
    <property type="entry name" value="ABC_TRANSPORTER_2"/>
    <property type="match status" value="2"/>
</dbReference>
<evidence type="ECO:0000256" key="3">
    <source>
        <dbReference type="SAM" id="Coils"/>
    </source>
</evidence>
<dbReference type="InterPro" id="IPR003593">
    <property type="entry name" value="AAA+_ATPase"/>
</dbReference>
<dbReference type="Proteomes" id="UP001306950">
    <property type="component" value="Unassembled WGS sequence"/>
</dbReference>
<dbReference type="PANTHER" id="PTHR42855">
    <property type="entry name" value="ABC TRANSPORTER ATP-BINDING SUBUNIT"/>
    <property type="match status" value="1"/>
</dbReference>
<evidence type="ECO:0000256" key="1">
    <source>
        <dbReference type="ARBA" id="ARBA00022741"/>
    </source>
</evidence>
<gene>
    <name evidence="5" type="ORF">V3851_07975</name>
</gene>
<dbReference type="SMART" id="SM00382">
    <property type="entry name" value="AAA"/>
    <property type="match status" value="2"/>
</dbReference>
<evidence type="ECO:0000313" key="6">
    <source>
        <dbReference type="Proteomes" id="UP001306950"/>
    </source>
</evidence>
<organism evidence="5 6">
    <name type="scientific">Paenibacillus haidiansis</name>
    <dbReference type="NCBI Taxonomy" id="1574488"/>
    <lineage>
        <taxon>Bacteria</taxon>
        <taxon>Bacillati</taxon>
        <taxon>Bacillota</taxon>
        <taxon>Bacilli</taxon>
        <taxon>Bacillales</taxon>
        <taxon>Paenibacillaceae</taxon>
        <taxon>Paenibacillus</taxon>
    </lineage>
</organism>
<keyword evidence="2 5" id="KW-0067">ATP-binding</keyword>
<reference evidence="5 6" key="1">
    <citation type="submission" date="2024-02" db="EMBL/GenBank/DDBJ databases">
        <title>A nitrogen-fixing paenibacillus bacterium.</title>
        <authorList>
            <person name="Zhang W.L."/>
            <person name="Chen S.F."/>
        </authorList>
    </citation>
    <scope>NUCLEOTIDE SEQUENCE [LARGE SCALE GENOMIC DNA]</scope>
    <source>
        <strain evidence="5 6">M1</strain>
    </source>
</reference>
<keyword evidence="6" id="KW-1185">Reference proteome</keyword>
<dbReference type="PANTHER" id="PTHR42855:SF2">
    <property type="entry name" value="DRUG RESISTANCE ABC TRANSPORTER,ATP-BINDING PROTEIN"/>
    <property type="match status" value="1"/>
</dbReference>
<accession>A0ABU7VR52</accession>
<dbReference type="InterPro" id="IPR017871">
    <property type="entry name" value="ABC_transporter-like_CS"/>
</dbReference>
<name>A0ABU7VR52_9BACL</name>
<keyword evidence="3" id="KW-0175">Coiled coil</keyword>
<protein>
    <submittedName>
        <fullName evidence="5">ABC-F family ATP-binding cassette domain-containing protein</fullName>
    </submittedName>
</protein>
<dbReference type="InterPro" id="IPR051309">
    <property type="entry name" value="ABCF_ATPase"/>
</dbReference>
<dbReference type="CDD" id="cd03221">
    <property type="entry name" value="ABCF_EF-3"/>
    <property type="match status" value="2"/>
</dbReference>
<dbReference type="InterPro" id="IPR027417">
    <property type="entry name" value="P-loop_NTPase"/>
</dbReference>
<evidence type="ECO:0000313" key="5">
    <source>
        <dbReference type="EMBL" id="MEF2965763.1"/>
    </source>
</evidence>
<dbReference type="RefSeq" id="WP_331845995.1">
    <property type="nucleotide sequence ID" value="NZ_JAZHPZ010000003.1"/>
</dbReference>
<proteinExistence type="predicted"/>
<dbReference type="GO" id="GO:0005524">
    <property type="term" value="F:ATP binding"/>
    <property type="evidence" value="ECO:0007669"/>
    <property type="project" value="UniProtKB-KW"/>
</dbReference>
<dbReference type="InterPro" id="IPR032781">
    <property type="entry name" value="ABC_tran_Xtn"/>
</dbReference>
<keyword evidence="1" id="KW-0547">Nucleotide-binding</keyword>
<evidence type="ECO:0000256" key="2">
    <source>
        <dbReference type="ARBA" id="ARBA00022840"/>
    </source>
</evidence>
<dbReference type="Pfam" id="PF12848">
    <property type="entry name" value="ABC_tran_Xtn"/>
    <property type="match status" value="1"/>
</dbReference>
<feature type="domain" description="ABC transporter" evidence="4">
    <location>
        <begin position="4"/>
        <end position="272"/>
    </location>
</feature>